<proteinExistence type="predicted"/>
<dbReference type="InterPro" id="IPR023408">
    <property type="entry name" value="MscS_beta-dom_sf"/>
</dbReference>
<dbReference type="Proteomes" id="UP000483035">
    <property type="component" value="Unassembled WGS sequence"/>
</dbReference>
<comment type="caution">
    <text evidence="1">The sequence shown here is derived from an EMBL/GenBank/DDBJ whole genome shotgun (WGS) entry which is preliminary data.</text>
</comment>
<dbReference type="Gene3D" id="2.30.30.60">
    <property type="match status" value="1"/>
</dbReference>
<dbReference type="EMBL" id="WUEY01000006">
    <property type="protein sequence ID" value="NEI71071.1"/>
    <property type="molecule type" value="Genomic_DNA"/>
</dbReference>
<dbReference type="InterPro" id="IPR009159">
    <property type="entry name" value="Dhfr_type_II"/>
</dbReference>
<dbReference type="SUPFAM" id="SSF50090">
    <property type="entry name" value="Electron transport accessory proteins"/>
    <property type="match status" value="1"/>
</dbReference>
<dbReference type="InterPro" id="IPR008990">
    <property type="entry name" value="Elect_transpt_acc-like_dom_sf"/>
</dbReference>
<dbReference type="AlphaFoldDB" id="A0A6L9U6E5"/>
<dbReference type="Pfam" id="PF06442">
    <property type="entry name" value="DHFR_2"/>
    <property type="match status" value="1"/>
</dbReference>
<gene>
    <name evidence="1" type="ORF">GR212_15940</name>
</gene>
<dbReference type="GO" id="GO:0009410">
    <property type="term" value="P:response to xenobiotic stimulus"/>
    <property type="evidence" value="ECO:0007669"/>
    <property type="project" value="InterPro"/>
</dbReference>
<reference evidence="1 2" key="1">
    <citation type="submission" date="2019-12" db="EMBL/GenBank/DDBJ databases">
        <title>Rhizobium genotypes associated with high levels of biological nitrogen fixation by grain legumes in a temperate-maritime cropping system.</title>
        <authorList>
            <person name="Maluk M."/>
            <person name="Francesc Ferrando Molina F."/>
            <person name="Lopez Del Egido L."/>
            <person name="Lafos M."/>
            <person name="Langarica-Fuentes A."/>
            <person name="Gebre Yohannes G."/>
            <person name="Young M.W."/>
            <person name="Martin P."/>
            <person name="Gantlett R."/>
            <person name="Kenicer G."/>
            <person name="Hawes C."/>
            <person name="Begg G.S."/>
            <person name="Quilliam R.S."/>
            <person name="Squire G.R."/>
            <person name="Poole P.S."/>
            <person name="Young P.W."/>
            <person name="Iannetta P.M."/>
            <person name="James E.K."/>
        </authorList>
    </citation>
    <scope>NUCLEOTIDE SEQUENCE [LARGE SCALE GENOMIC DNA]</scope>
    <source>
        <strain evidence="1 2">JHI1118</strain>
    </source>
</reference>
<dbReference type="GO" id="GO:0004146">
    <property type="term" value="F:dihydrofolate reductase activity"/>
    <property type="evidence" value="ECO:0007669"/>
    <property type="project" value="InterPro"/>
</dbReference>
<evidence type="ECO:0000313" key="1">
    <source>
        <dbReference type="EMBL" id="NEI71071.1"/>
    </source>
</evidence>
<evidence type="ECO:0000313" key="2">
    <source>
        <dbReference type="Proteomes" id="UP000483035"/>
    </source>
</evidence>
<organism evidence="1 2">
    <name type="scientific">Rhizobium lusitanum</name>
    <dbReference type="NCBI Taxonomy" id="293958"/>
    <lineage>
        <taxon>Bacteria</taxon>
        <taxon>Pseudomonadati</taxon>
        <taxon>Pseudomonadota</taxon>
        <taxon>Alphaproteobacteria</taxon>
        <taxon>Hyphomicrobiales</taxon>
        <taxon>Rhizobiaceae</taxon>
        <taxon>Rhizobium/Agrobacterium group</taxon>
        <taxon>Rhizobium</taxon>
    </lineage>
</organism>
<name>A0A6L9U6E5_9HYPH</name>
<sequence>MTTPHDKALTAAAHEITGYIGGTCCHRTGGLKDDPTCECRQIAEAAISAYLSSIGGVVCAREPVGFGVQRDGRIIGFVPGGPLDYEFRLPEDDLPRIPLHAPIEAGNGGDGRAFAIGDRVRKTKGSSWQGRIVGFYSTELTPVGYCVESEREPGSVQIYPETALEAIHSREGRHKA</sequence>
<protein>
    <submittedName>
        <fullName evidence="1">Uncharacterized protein</fullName>
    </submittedName>
</protein>
<accession>A0A6L9U6E5</accession>